<gene>
    <name evidence="2" type="ORF">L21TH_1776</name>
</gene>
<evidence type="ECO:0000256" key="1">
    <source>
        <dbReference type="SAM" id="Phobius"/>
    </source>
</evidence>
<proteinExistence type="predicted"/>
<keyword evidence="1" id="KW-1133">Transmembrane helix</keyword>
<dbReference type="STRING" id="1304284.L21TH_1776"/>
<evidence type="ECO:0000313" key="3">
    <source>
        <dbReference type="Proteomes" id="UP000013378"/>
    </source>
</evidence>
<organism evidence="2 3">
    <name type="scientific">Caldisalinibacter kiritimatiensis</name>
    <dbReference type="NCBI Taxonomy" id="1304284"/>
    <lineage>
        <taxon>Bacteria</taxon>
        <taxon>Bacillati</taxon>
        <taxon>Bacillota</taxon>
        <taxon>Tissierellia</taxon>
        <taxon>Tissierellales</taxon>
        <taxon>Thermohalobacteraceae</taxon>
        <taxon>Caldisalinibacter</taxon>
    </lineage>
</organism>
<reference evidence="2 3" key="1">
    <citation type="journal article" date="2015" name="Geomicrobiol. J.">
        <title>Caldisalinibacter kiritimatiensis gen. nov., sp. nov., a moderately thermohalophilic thiosulfate-reducing bacterium from a hypersaline microbial mat.</title>
        <authorList>
            <person name="Ben Hania W."/>
            <person name="Joseph M."/>
            <person name="Fiebig A."/>
            <person name="Bunk B."/>
            <person name="Klenk H.-P."/>
            <person name="Fardeau M.-L."/>
            <person name="Spring S."/>
        </authorList>
    </citation>
    <scope>NUCLEOTIDE SEQUENCE [LARGE SCALE GENOMIC DNA]</scope>
    <source>
        <strain evidence="2 3">L21-TH-D2</strain>
    </source>
</reference>
<comment type="caution">
    <text evidence="2">The sequence shown here is derived from an EMBL/GenBank/DDBJ whole genome shotgun (WGS) entry which is preliminary data.</text>
</comment>
<name>R1CD28_9FIRM</name>
<feature type="transmembrane region" description="Helical" evidence="1">
    <location>
        <begin position="45"/>
        <end position="68"/>
    </location>
</feature>
<dbReference type="RefSeq" id="WP_006314423.1">
    <property type="nucleotide sequence ID" value="NZ_ARZA01000202.1"/>
</dbReference>
<feature type="transmembrane region" description="Helical" evidence="1">
    <location>
        <begin position="75"/>
        <end position="101"/>
    </location>
</feature>
<sequence length="116" mass="11924">MSEKRSRTTEKVLGIIGGIFGMFGGFFASFMGAMGEAFSGDSGGLGGLGASAFVFSILGIVSACLVYSKTKFAGWGLIISAVGIIISISLFGVIPGILFLISGIMTLAKKEKTIVE</sequence>
<keyword evidence="1" id="KW-0472">Membrane</keyword>
<dbReference type="AlphaFoldDB" id="R1CD28"/>
<dbReference type="Proteomes" id="UP000013378">
    <property type="component" value="Unassembled WGS sequence"/>
</dbReference>
<keyword evidence="1" id="KW-0812">Transmembrane</keyword>
<dbReference type="EMBL" id="ARZA01000202">
    <property type="protein sequence ID" value="EOD00200.1"/>
    <property type="molecule type" value="Genomic_DNA"/>
</dbReference>
<protein>
    <recommendedName>
        <fullName evidence="4">DUF4064 domain-containing protein</fullName>
    </recommendedName>
</protein>
<keyword evidence="3" id="KW-1185">Reference proteome</keyword>
<dbReference type="eggNOG" id="ENOG50330QP">
    <property type="taxonomic scope" value="Bacteria"/>
</dbReference>
<evidence type="ECO:0008006" key="4">
    <source>
        <dbReference type="Google" id="ProtNLM"/>
    </source>
</evidence>
<accession>R1CD28</accession>
<evidence type="ECO:0000313" key="2">
    <source>
        <dbReference type="EMBL" id="EOD00200.1"/>
    </source>
</evidence>
<feature type="transmembrane region" description="Helical" evidence="1">
    <location>
        <begin position="12"/>
        <end position="33"/>
    </location>
</feature>